<dbReference type="CDD" id="cd22157">
    <property type="entry name" value="F-box_AtFBW1-like"/>
    <property type="match status" value="1"/>
</dbReference>
<comment type="caution">
    <text evidence="3">The sequence shown here is derived from an EMBL/GenBank/DDBJ whole genome shotgun (WGS) entry which is preliminary data.</text>
</comment>
<dbReference type="Pfam" id="PF08268">
    <property type="entry name" value="FBA_3"/>
    <property type="match status" value="1"/>
</dbReference>
<dbReference type="GO" id="GO:0008270">
    <property type="term" value="F:zinc ion binding"/>
    <property type="evidence" value="ECO:0007669"/>
    <property type="project" value="InterPro"/>
</dbReference>
<evidence type="ECO:0000256" key="1">
    <source>
        <dbReference type="SAM" id="Phobius"/>
    </source>
</evidence>
<protein>
    <recommendedName>
        <fullName evidence="2">F-box domain-containing protein</fullName>
    </recommendedName>
</protein>
<dbReference type="SUPFAM" id="SSF57850">
    <property type="entry name" value="RING/U-box"/>
    <property type="match status" value="1"/>
</dbReference>
<sequence length="503" mass="57856">MTYVTRLSSFSVNAFNWNNCYCLEDFLIAIVLLGIALCNLWNTMYVSGVTNPVKTGYVCAVRMYVNKQMLQYFQQTNHSVALSYSDLSVWSFVCDAYLDAQVIPKLRSVHETVYMLKIGWAPRVRMTVQTRKQDPNEKEKMVKLPEDMIIEILSILPVKSLIRFRCVCKSWYVEVQSRSFISKHLKNDHNIHLVIPHTKEEKDLFAYPNLSYTWFPDKTLGELSLQNFLPQIPIGGFFRGPFDGILCIIEKDISLYNIGTKELRTLPKILHYKGDWVGFGLDPVSNSYKLILVDTPYLKTREGSECRVSPIVVYTLNSDSWRNIEDSNISYIYDYFTGAESGTCLNGVCYWLSSYRDTKEAVIFPFHLGDEMSREIIKVPMQEKYGLSLGIYNESLSLLHMHYVTKCVDMWVMNQGCWTKQLTVGPLVGLDVCHPLGFWKRGSFFLNAVNPDKKGGCYMGEQVILYDPSSTHNTKYSCVFTGYMVMNLLIYKESLVNIKGDDH</sequence>
<evidence type="ECO:0000313" key="4">
    <source>
        <dbReference type="Proteomes" id="UP001281410"/>
    </source>
</evidence>
<dbReference type="Proteomes" id="UP001281410">
    <property type="component" value="Unassembled WGS sequence"/>
</dbReference>
<evidence type="ECO:0000313" key="3">
    <source>
        <dbReference type="EMBL" id="KAK3232164.1"/>
    </source>
</evidence>
<keyword evidence="4" id="KW-1185">Reference proteome</keyword>
<dbReference type="Gene3D" id="3.30.40.10">
    <property type="entry name" value="Zinc/RING finger domain, C3HC4 (zinc finger)"/>
    <property type="match status" value="1"/>
</dbReference>
<dbReference type="PANTHER" id="PTHR31672:SF10">
    <property type="entry name" value="F-BOX DOMAIN-CONTAINING PROTEIN"/>
    <property type="match status" value="1"/>
</dbReference>
<dbReference type="InterPro" id="IPR001607">
    <property type="entry name" value="Znf_UBP"/>
</dbReference>
<dbReference type="SUPFAM" id="SSF81383">
    <property type="entry name" value="F-box domain"/>
    <property type="match status" value="1"/>
</dbReference>
<name>A0AAE0EL88_9ROSI</name>
<dbReference type="Pfam" id="PF00646">
    <property type="entry name" value="F-box"/>
    <property type="match status" value="1"/>
</dbReference>
<dbReference type="InterPro" id="IPR001810">
    <property type="entry name" value="F-box_dom"/>
</dbReference>
<dbReference type="InterPro" id="IPR013083">
    <property type="entry name" value="Znf_RING/FYVE/PHD"/>
</dbReference>
<organism evidence="3 4">
    <name type="scientific">Dipteronia sinensis</name>
    <dbReference type="NCBI Taxonomy" id="43782"/>
    <lineage>
        <taxon>Eukaryota</taxon>
        <taxon>Viridiplantae</taxon>
        <taxon>Streptophyta</taxon>
        <taxon>Embryophyta</taxon>
        <taxon>Tracheophyta</taxon>
        <taxon>Spermatophyta</taxon>
        <taxon>Magnoliopsida</taxon>
        <taxon>eudicotyledons</taxon>
        <taxon>Gunneridae</taxon>
        <taxon>Pentapetalae</taxon>
        <taxon>rosids</taxon>
        <taxon>malvids</taxon>
        <taxon>Sapindales</taxon>
        <taxon>Sapindaceae</taxon>
        <taxon>Hippocastanoideae</taxon>
        <taxon>Acereae</taxon>
        <taxon>Dipteronia</taxon>
    </lineage>
</organism>
<reference evidence="3" key="1">
    <citation type="journal article" date="2023" name="Plant J.">
        <title>Genome sequences and population genomics provide insights into the demographic history, inbreeding, and mutation load of two 'living fossil' tree species of Dipteronia.</title>
        <authorList>
            <person name="Feng Y."/>
            <person name="Comes H.P."/>
            <person name="Chen J."/>
            <person name="Zhu S."/>
            <person name="Lu R."/>
            <person name="Zhang X."/>
            <person name="Li P."/>
            <person name="Qiu J."/>
            <person name="Olsen K.M."/>
            <person name="Qiu Y."/>
        </authorList>
    </citation>
    <scope>NUCLEOTIDE SEQUENCE</scope>
    <source>
        <strain evidence="3">NBL</strain>
    </source>
</reference>
<dbReference type="InterPro" id="IPR013187">
    <property type="entry name" value="F-box-assoc_dom_typ3"/>
</dbReference>
<dbReference type="SMART" id="SM00256">
    <property type="entry name" value="FBOX"/>
    <property type="match status" value="1"/>
</dbReference>
<dbReference type="EMBL" id="JANJYJ010000001">
    <property type="protein sequence ID" value="KAK3232164.1"/>
    <property type="molecule type" value="Genomic_DNA"/>
</dbReference>
<dbReference type="InterPro" id="IPR017451">
    <property type="entry name" value="F-box-assoc_interact_dom"/>
</dbReference>
<evidence type="ECO:0000259" key="2">
    <source>
        <dbReference type="PROSITE" id="PS50181"/>
    </source>
</evidence>
<dbReference type="Pfam" id="PF02148">
    <property type="entry name" value="zf-UBP"/>
    <property type="match status" value="1"/>
</dbReference>
<keyword evidence="1" id="KW-0812">Transmembrane</keyword>
<gene>
    <name evidence="3" type="ORF">Dsin_004045</name>
</gene>
<dbReference type="InterPro" id="IPR036047">
    <property type="entry name" value="F-box-like_dom_sf"/>
</dbReference>
<keyword evidence="1" id="KW-0472">Membrane</keyword>
<dbReference type="InterPro" id="IPR050796">
    <property type="entry name" value="SCF_F-box_component"/>
</dbReference>
<proteinExistence type="predicted"/>
<feature type="transmembrane region" description="Helical" evidence="1">
    <location>
        <begin position="21"/>
        <end position="42"/>
    </location>
</feature>
<dbReference type="AlphaFoldDB" id="A0AAE0EL88"/>
<dbReference type="PROSITE" id="PS50181">
    <property type="entry name" value="FBOX"/>
    <property type="match status" value="1"/>
</dbReference>
<dbReference type="NCBIfam" id="TIGR01640">
    <property type="entry name" value="F_box_assoc_1"/>
    <property type="match status" value="1"/>
</dbReference>
<dbReference type="PANTHER" id="PTHR31672">
    <property type="entry name" value="BNACNNG10540D PROTEIN"/>
    <property type="match status" value="1"/>
</dbReference>
<accession>A0AAE0EL88</accession>
<feature type="domain" description="F-box" evidence="2">
    <location>
        <begin position="138"/>
        <end position="184"/>
    </location>
</feature>
<dbReference type="Gene3D" id="1.20.1280.50">
    <property type="match status" value="1"/>
</dbReference>
<keyword evidence="1" id="KW-1133">Transmembrane helix</keyword>